<dbReference type="SUPFAM" id="SSF52540">
    <property type="entry name" value="P-loop containing nucleoside triphosphate hydrolases"/>
    <property type="match status" value="1"/>
</dbReference>
<accession>A0A4U6CYX6</accession>
<evidence type="ECO:0000259" key="1">
    <source>
        <dbReference type="Pfam" id="PF02463"/>
    </source>
</evidence>
<dbReference type="InterPro" id="IPR003395">
    <property type="entry name" value="RecF/RecN/SMC_N"/>
</dbReference>
<dbReference type="AlphaFoldDB" id="A0A4U6CYX6"/>
<dbReference type="InterPro" id="IPR051396">
    <property type="entry name" value="Bact_Antivir_Def_Nuclease"/>
</dbReference>
<proteinExistence type="predicted"/>
<dbReference type="Proteomes" id="UP000304900">
    <property type="component" value="Unassembled WGS sequence"/>
</dbReference>
<dbReference type="RefSeq" id="WP_137344059.1">
    <property type="nucleotide sequence ID" value="NZ_BSQH01000026.1"/>
</dbReference>
<organism evidence="2 3">
    <name type="scientific">Dyadobacter frigoris</name>
    <dbReference type="NCBI Taxonomy" id="2576211"/>
    <lineage>
        <taxon>Bacteria</taxon>
        <taxon>Pseudomonadati</taxon>
        <taxon>Bacteroidota</taxon>
        <taxon>Cytophagia</taxon>
        <taxon>Cytophagales</taxon>
        <taxon>Spirosomataceae</taxon>
        <taxon>Dyadobacter</taxon>
    </lineage>
</organism>
<feature type="domain" description="RecF/RecN/SMC N-terminal" evidence="1">
    <location>
        <begin position="3"/>
        <end position="310"/>
    </location>
</feature>
<name>A0A4U6CYX6_9BACT</name>
<dbReference type="Gene3D" id="3.40.50.300">
    <property type="entry name" value="P-loop containing nucleotide triphosphate hydrolases"/>
    <property type="match status" value="1"/>
</dbReference>
<sequence>MHVQELSLKNFKRFTDLSIKRIPENTKLVLLIGANGSGKSSVFDAFETMSRSLRKSDLLYSSEERQSYYRKDQTFSTSVTINYWKDQIVIDNDISNQIYYTDGIQAPLSEENRSELAQKFIGRSSIRIVPQITVSANPQTILTDADGPGSYIQNDTRFVNDVFVYIQQINQALREPVFRGKQVDVLQIFKDFIEPLNTSLLNILGGTEQTTIQVAEFQDATPNIAAKLIFRKGESKINYDLLSHGEKQVVILLLNFIVRREYYKDVIIFIDEMDCHLNTAIQFSLLKEITARWIPNNSQLWTASHALGFIDYAHQNEESVIIDFDNLDFDLPQILYPEPKSNLDVYEIAVPKSILFELMQGKKIVLCENKNDEYYNLLLLPDTIFVGVKDARDLFLHVKRDNRYITLRDRDFLSDAEITRIQSKYPNHRILDYYDFENYLYHPDNISELVVDFEKEDYIKDISSQKDEKIDYFILPSIISSRQSYEEFKTEPSIRDKDVTQIVSDLKSNEFERFYKYFDMKVQYNGGFLRSYNLSKEKLVNTRWFKSKIDQLLTIS</sequence>
<gene>
    <name evidence="2" type="ORF">FDK13_31810</name>
</gene>
<evidence type="ECO:0000313" key="2">
    <source>
        <dbReference type="EMBL" id="TKT86634.1"/>
    </source>
</evidence>
<dbReference type="EMBL" id="SZVO01000023">
    <property type="protein sequence ID" value="TKT86634.1"/>
    <property type="molecule type" value="Genomic_DNA"/>
</dbReference>
<reference evidence="2 3" key="1">
    <citation type="submission" date="2019-05" db="EMBL/GenBank/DDBJ databases">
        <title>Dyadobacter AR-3-8 sp. nov., isolated from arctic soil.</title>
        <authorList>
            <person name="Chaudhary D.K."/>
        </authorList>
    </citation>
    <scope>NUCLEOTIDE SEQUENCE [LARGE SCALE GENOMIC DNA]</scope>
    <source>
        <strain evidence="2 3">AR-3-8</strain>
    </source>
</reference>
<comment type="caution">
    <text evidence="2">The sequence shown here is derived from an EMBL/GenBank/DDBJ whole genome shotgun (WGS) entry which is preliminary data.</text>
</comment>
<dbReference type="OrthoDB" id="9805802at2"/>
<dbReference type="InterPro" id="IPR027417">
    <property type="entry name" value="P-loop_NTPase"/>
</dbReference>
<keyword evidence="3" id="KW-1185">Reference proteome</keyword>
<dbReference type="PANTHER" id="PTHR43581">
    <property type="entry name" value="ATP/GTP PHOSPHATASE"/>
    <property type="match status" value="1"/>
</dbReference>
<evidence type="ECO:0000313" key="3">
    <source>
        <dbReference type="Proteomes" id="UP000304900"/>
    </source>
</evidence>
<dbReference type="Pfam" id="PF02463">
    <property type="entry name" value="SMC_N"/>
    <property type="match status" value="1"/>
</dbReference>
<protein>
    <submittedName>
        <fullName evidence="2">Chromosome segregation protein SMC</fullName>
    </submittedName>
</protein>
<dbReference type="PANTHER" id="PTHR43581:SF4">
    <property type="entry name" value="ATP_GTP PHOSPHATASE"/>
    <property type="match status" value="1"/>
</dbReference>